<reference evidence="3 4" key="1">
    <citation type="journal article" date="2013" name="Nature">
        <title>Insights into bilaterian evolution from three spiralian genomes.</title>
        <authorList>
            <person name="Simakov O."/>
            <person name="Marletaz F."/>
            <person name="Cho S.J."/>
            <person name="Edsinger-Gonzales E."/>
            <person name="Havlak P."/>
            <person name="Hellsten U."/>
            <person name="Kuo D.H."/>
            <person name="Larsson T."/>
            <person name="Lv J."/>
            <person name="Arendt D."/>
            <person name="Savage R."/>
            <person name="Osoegawa K."/>
            <person name="de Jong P."/>
            <person name="Grimwood J."/>
            <person name="Chapman J.A."/>
            <person name="Shapiro H."/>
            <person name="Aerts A."/>
            <person name="Otillar R.P."/>
            <person name="Terry A.Y."/>
            <person name="Boore J.L."/>
            <person name="Grigoriev I.V."/>
            <person name="Lindberg D.R."/>
            <person name="Seaver E.C."/>
            <person name="Weisblat D.A."/>
            <person name="Putnam N.H."/>
            <person name="Rokhsar D.S."/>
        </authorList>
    </citation>
    <scope>NUCLEOTIDE SEQUENCE [LARGE SCALE GENOMIC DNA]</scope>
</reference>
<dbReference type="InterPro" id="IPR029376">
    <property type="entry name" value="DUF4549"/>
</dbReference>
<dbReference type="CTD" id="20230942"/>
<dbReference type="HOGENOM" id="CLU_137693_0_0_1"/>
<dbReference type="STRING" id="225164.V4AQJ2"/>
<dbReference type="OMA" id="QHSKIME"/>
<dbReference type="KEGG" id="lgi:LOTGIDRAFT_113311"/>
<dbReference type="EMBL" id="KB201037">
    <property type="protein sequence ID" value="ESO99502.1"/>
    <property type="molecule type" value="Genomic_DNA"/>
</dbReference>
<protein>
    <recommendedName>
        <fullName evidence="2">DUF4549 domain-containing protein</fullName>
    </recommendedName>
</protein>
<dbReference type="AlphaFoldDB" id="V4AQJ2"/>
<feature type="domain" description="DUF4549" evidence="2">
    <location>
        <begin position="7"/>
        <end position="147"/>
    </location>
</feature>
<gene>
    <name evidence="3" type="ORF">LOTGIDRAFT_113311</name>
</gene>
<dbReference type="GeneID" id="20230942"/>
<dbReference type="InterPro" id="IPR040401">
    <property type="entry name" value="CCDC162"/>
</dbReference>
<name>V4AQJ2_LOTGI</name>
<dbReference type="PANTHER" id="PTHR33331">
    <property type="entry name" value="COILED-COIL DOMAIN-CONTAINING PROTEIN 162"/>
    <property type="match status" value="1"/>
</dbReference>
<dbReference type="Pfam" id="PF15082">
    <property type="entry name" value="DUF4549"/>
    <property type="match status" value="1"/>
</dbReference>
<keyword evidence="1" id="KW-0175">Coiled coil</keyword>
<dbReference type="RefSeq" id="XP_009049989.1">
    <property type="nucleotide sequence ID" value="XM_009051741.1"/>
</dbReference>
<feature type="coiled-coil region" evidence="1">
    <location>
        <begin position="12"/>
        <end position="39"/>
    </location>
</feature>
<evidence type="ECO:0000259" key="2">
    <source>
        <dbReference type="Pfam" id="PF15082"/>
    </source>
</evidence>
<accession>V4AQJ2</accession>
<proteinExistence type="predicted"/>
<dbReference type="Proteomes" id="UP000030746">
    <property type="component" value="Unassembled WGS sequence"/>
</dbReference>
<sequence length="160" mass="18830">MELSAMYQVSKSEKVLDAEKDLKKDLAELKSELEENEMVHGIPVKTISSVPLPRDVEYFQQERKQVINRIFQVSEAAPLKCQADIMKEELITCESTEYSIENLPLLLHQHFTDRLQQLVQCKHLHMLRWKRFCEHTSTIEALFPVYQQRLAYVFSCFQVL</sequence>
<dbReference type="OrthoDB" id="76966at2759"/>
<organism evidence="3 4">
    <name type="scientific">Lottia gigantea</name>
    <name type="common">Giant owl limpet</name>
    <dbReference type="NCBI Taxonomy" id="225164"/>
    <lineage>
        <taxon>Eukaryota</taxon>
        <taxon>Metazoa</taxon>
        <taxon>Spiralia</taxon>
        <taxon>Lophotrochozoa</taxon>
        <taxon>Mollusca</taxon>
        <taxon>Gastropoda</taxon>
        <taxon>Patellogastropoda</taxon>
        <taxon>Lottioidea</taxon>
        <taxon>Lottiidae</taxon>
        <taxon>Lottia</taxon>
    </lineage>
</organism>
<evidence type="ECO:0000313" key="3">
    <source>
        <dbReference type="EMBL" id="ESO99502.1"/>
    </source>
</evidence>
<keyword evidence="4" id="KW-1185">Reference proteome</keyword>
<evidence type="ECO:0000313" key="4">
    <source>
        <dbReference type="Proteomes" id="UP000030746"/>
    </source>
</evidence>
<dbReference type="PANTHER" id="PTHR33331:SF13">
    <property type="entry name" value="COILED-COIL DOMAIN CONTAINING 162"/>
    <property type="match status" value="1"/>
</dbReference>
<evidence type="ECO:0000256" key="1">
    <source>
        <dbReference type="SAM" id="Coils"/>
    </source>
</evidence>